<dbReference type="eggNOG" id="KOG1239">
    <property type="taxonomic scope" value="Eukaryota"/>
</dbReference>
<dbReference type="InterPro" id="IPR028055">
    <property type="entry name" value="YidC/Oxa/ALB_C"/>
</dbReference>
<evidence type="ECO:0000256" key="4">
    <source>
        <dbReference type="ARBA" id="ARBA00022792"/>
    </source>
</evidence>
<evidence type="ECO:0000256" key="3">
    <source>
        <dbReference type="ARBA" id="ARBA00022692"/>
    </source>
</evidence>
<sequence>MFRSSILQARLRISTNVVSRTTALKLVPLNTRGQFRRYKSTEPQINEIQNSLPSIDDLSQTSSTILDQVSSLPGELSNQIGYLNSIGLAQTWHWPADIIQHCLEYTHVYTGMPWWGTICTVTVLIRLLLFPLYVKSSDTVARNSKIKPELDKITKDLMETTDLAKGQMIALKRKKLLSDNGVKTRWLFAPILQMPIALGFFNGLRNMANFPVDGFGDQGAFWFQNLSMADPYLGLQLITAAVFMGFTRLGGETGAQQFSGPMKRVFVILPLLSIPATMKLSSAVVLYFAVNGFCSVVQTLILRNKWIRSKLKIFEVVKQPISISVENKGIMATLKENAANAKAQSRRKQEMYAKQKKLQDEIKQRKDDAKIRIVRRSELKD</sequence>
<dbReference type="Proteomes" id="UP000005220">
    <property type="component" value="Chromosome 2"/>
</dbReference>
<feature type="domain" description="Membrane insertase YidC/Oxa/ALB C-terminal" evidence="12">
    <location>
        <begin position="114"/>
        <end position="303"/>
    </location>
</feature>
<comment type="similarity">
    <text evidence="2 9">Belongs to the OXA1/ALB3/YidC family.</text>
</comment>
<evidence type="ECO:0000256" key="7">
    <source>
        <dbReference type="ARBA" id="ARBA00023128"/>
    </source>
</evidence>
<evidence type="ECO:0000256" key="8">
    <source>
        <dbReference type="ARBA" id="ARBA00023136"/>
    </source>
</evidence>
<dbReference type="GO" id="GO:0097002">
    <property type="term" value="C:mitochondrial inner boundary membrane"/>
    <property type="evidence" value="ECO:0007669"/>
    <property type="project" value="EnsemblFungi"/>
</dbReference>
<gene>
    <name evidence="13" type="primary">KAFR0B02400</name>
    <name evidence="13" type="ORF">KAFR_0B02400</name>
</gene>
<dbReference type="GO" id="GO:0032979">
    <property type="term" value="P:protein insertion into mitochondrial inner membrane from matrix"/>
    <property type="evidence" value="ECO:0007669"/>
    <property type="project" value="EnsemblFungi"/>
</dbReference>
<proteinExistence type="inferred from homology"/>
<evidence type="ECO:0000256" key="6">
    <source>
        <dbReference type="ARBA" id="ARBA00022989"/>
    </source>
</evidence>
<dbReference type="CDD" id="cd20069">
    <property type="entry name" value="5TM_Oxa1-like"/>
    <property type="match status" value="1"/>
</dbReference>
<keyword evidence="3 9" id="KW-0812">Transmembrane</keyword>
<dbReference type="EMBL" id="HE650822">
    <property type="protein sequence ID" value="CCF56538.1"/>
    <property type="molecule type" value="Genomic_DNA"/>
</dbReference>
<dbReference type="GO" id="GO:0032977">
    <property type="term" value="F:membrane insertase activity"/>
    <property type="evidence" value="ECO:0007669"/>
    <property type="project" value="EnsemblFungi"/>
</dbReference>
<evidence type="ECO:0000256" key="2">
    <source>
        <dbReference type="ARBA" id="ARBA00009877"/>
    </source>
</evidence>
<evidence type="ECO:0000256" key="10">
    <source>
        <dbReference type="SAM" id="MobiDB-lite"/>
    </source>
</evidence>
<dbReference type="GO" id="GO:0030061">
    <property type="term" value="C:mitochondrial crista"/>
    <property type="evidence" value="ECO:0007669"/>
    <property type="project" value="EnsemblFungi"/>
</dbReference>
<dbReference type="STRING" id="1071382.H2AQ88"/>
<keyword evidence="6 11" id="KW-1133">Transmembrane helix</keyword>
<feature type="transmembrane region" description="Helical" evidence="11">
    <location>
        <begin position="284"/>
        <end position="302"/>
    </location>
</feature>
<protein>
    <recommendedName>
        <fullName evidence="12">Membrane insertase YidC/Oxa/ALB C-terminal domain-containing protein</fullName>
    </recommendedName>
</protein>
<keyword evidence="8 11" id="KW-0472">Membrane</keyword>
<dbReference type="GO" id="GO:0097177">
    <property type="term" value="F:mitochondrial ribosome binding"/>
    <property type="evidence" value="ECO:0007669"/>
    <property type="project" value="EnsemblFungi"/>
</dbReference>
<dbReference type="PANTHER" id="PTHR12428:SF66">
    <property type="entry name" value="MITOCHONDRIAL INNER MEMBRANE PROTEIN OXA1L"/>
    <property type="match status" value="1"/>
</dbReference>
<dbReference type="AlphaFoldDB" id="H2AQ88"/>
<accession>H2AQ88</accession>
<comment type="subcellular location">
    <subcellularLocation>
        <location evidence="9">Membrane</location>
        <topology evidence="9">Multi-pass membrane protein</topology>
    </subcellularLocation>
    <subcellularLocation>
        <location evidence="1">Mitochondrion inner membrane</location>
        <topology evidence="1">Multi-pass membrane protein</topology>
    </subcellularLocation>
</comment>
<dbReference type="FunCoup" id="H2AQ88">
    <property type="interactions" value="669"/>
</dbReference>
<dbReference type="InParanoid" id="H2AQ88"/>
<keyword evidence="14" id="KW-1185">Reference proteome</keyword>
<evidence type="ECO:0000259" key="12">
    <source>
        <dbReference type="Pfam" id="PF02096"/>
    </source>
</evidence>
<dbReference type="Pfam" id="PF02096">
    <property type="entry name" value="60KD_IMP"/>
    <property type="match status" value="1"/>
</dbReference>
<name>H2AQ88_KAZAF</name>
<dbReference type="RefSeq" id="XP_003955673.1">
    <property type="nucleotide sequence ID" value="XM_003955624.1"/>
</dbReference>
<dbReference type="KEGG" id="kaf:KAFR_0B02400"/>
<keyword evidence="4" id="KW-0999">Mitochondrion inner membrane</keyword>
<reference evidence="13 14" key="1">
    <citation type="journal article" date="2011" name="Proc. Natl. Acad. Sci. U.S.A.">
        <title>Evolutionary erosion of yeast sex chromosomes by mating-type switching accidents.</title>
        <authorList>
            <person name="Gordon J.L."/>
            <person name="Armisen D."/>
            <person name="Proux-Wera E."/>
            <person name="Oheigeartaigh S.S."/>
            <person name="Byrne K.P."/>
            <person name="Wolfe K.H."/>
        </authorList>
    </citation>
    <scope>NUCLEOTIDE SEQUENCE [LARGE SCALE GENOMIC DNA]</scope>
    <source>
        <strain evidence="14">ATCC 22294 / BCRC 22015 / CBS 2517 / CECT 1963 / NBRC 1671 / NRRL Y-8276</strain>
    </source>
</reference>
<evidence type="ECO:0000256" key="1">
    <source>
        <dbReference type="ARBA" id="ARBA00004448"/>
    </source>
</evidence>
<evidence type="ECO:0000256" key="11">
    <source>
        <dbReference type="SAM" id="Phobius"/>
    </source>
</evidence>
<evidence type="ECO:0000313" key="14">
    <source>
        <dbReference type="Proteomes" id="UP000005220"/>
    </source>
</evidence>
<dbReference type="OrthoDB" id="2148490at2759"/>
<feature type="region of interest" description="Disordered" evidence="10">
    <location>
        <begin position="341"/>
        <end position="363"/>
    </location>
</feature>
<organism evidence="13 14">
    <name type="scientific">Kazachstania africana (strain ATCC 22294 / BCRC 22015 / CBS 2517 / CECT 1963 / NBRC 1671 / NRRL Y-8276)</name>
    <name type="common">Yeast</name>
    <name type="synonym">Kluyveromyces africanus</name>
    <dbReference type="NCBI Taxonomy" id="1071382"/>
    <lineage>
        <taxon>Eukaryota</taxon>
        <taxon>Fungi</taxon>
        <taxon>Dikarya</taxon>
        <taxon>Ascomycota</taxon>
        <taxon>Saccharomycotina</taxon>
        <taxon>Saccharomycetes</taxon>
        <taxon>Saccharomycetales</taxon>
        <taxon>Saccharomycetaceae</taxon>
        <taxon>Kazachstania</taxon>
    </lineage>
</organism>
<evidence type="ECO:0000256" key="9">
    <source>
        <dbReference type="RuleBase" id="RU003945"/>
    </source>
</evidence>
<dbReference type="GeneID" id="13882919"/>
<dbReference type="PANTHER" id="PTHR12428">
    <property type="entry name" value="OXA1"/>
    <property type="match status" value="1"/>
</dbReference>
<keyword evidence="7" id="KW-0496">Mitochondrion</keyword>
<evidence type="ECO:0000256" key="5">
    <source>
        <dbReference type="ARBA" id="ARBA00022946"/>
    </source>
</evidence>
<evidence type="ECO:0000313" key="13">
    <source>
        <dbReference type="EMBL" id="CCF56538.1"/>
    </source>
</evidence>
<dbReference type="HOGENOM" id="CLU_029282_3_0_1"/>
<dbReference type="GO" id="GO:0033615">
    <property type="term" value="P:mitochondrial proton-transporting ATP synthase complex assembly"/>
    <property type="evidence" value="ECO:0007669"/>
    <property type="project" value="EnsemblFungi"/>
</dbReference>
<feature type="compositionally biased region" description="Basic and acidic residues" evidence="10">
    <location>
        <begin position="347"/>
        <end position="363"/>
    </location>
</feature>
<dbReference type="InterPro" id="IPR001708">
    <property type="entry name" value="YidC/ALB3/OXA1/COX18"/>
</dbReference>
<keyword evidence="5" id="KW-0809">Transit peptide</keyword>